<evidence type="ECO:0000256" key="7">
    <source>
        <dbReference type="ARBA" id="ARBA00022723"/>
    </source>
</evidence>
<evidence type="ECO:0000256" key="8">
    <source>
        <dbReference type="ARBA" id="ARBA00022873"/>
    </source>
</evidence>
<dbReference type="Pfam" id="PF02668">
    <property type="entry name" value="TauD"/>
    <property type="match status" value="1"/>
</dbReference>
<feature type="domain" description="TauD/TfdA-like" evidence="17">
    <location>
        <begin position="192"/>
        <end position="431"/>
    </location>
</feature>
<evidence type="ECO:0000259" key="18">
    <source>
        <dbReference type="Pfam" id="PF06155"/>
    </source>
</evidence>
<dbReference type="EC" id="1.14.11.8" evidence="5"/>
<dbReference type="GO" id="GO:0005506">
    <property type="term" value="F:iron ion binding"/>
    <property type="evidence" value="ECO:0007669"/>
    <property type="project" value="InterPro"/>
</dbReference>
<keyword evidence="9 19" id="KW-0223">Dioxygenase</keyword>
<evidence type="ECO:0000313" key="20">
    <source>
        <dbReference type="Proteomes" id="UP000440578"/>
    </source>
</evidence>
<name>A0A6A4W955_AMPAM</name>
<dbReference type="InterPro" id="IPR003819">
    <property type="entry name" value="TauD/TfdA-like"/>
</dbReference>
<keyword evidence="20" id="KW-1185">Reference proteome</keyword>
<dbReference type="PANTHER" id="PTHR10696">
    <property type="entry name" value="GAMMA-BUTYROBETAINE HYDROXYLASE-RELATED"/>
    <property type="match status" value="1"/>
</dbReference>
<keyword evidence="8" id="KW-0124">Carnitine biosynthesis</keyword>
<comment type="similarity">
    <text evidence="4">Belongs to the gamma-BBH/TMLD family.</text>
</comment>
<dbReference type="SUPFAM" id="SSF51197">
    <property type="entry name" value="Clavaminate synthase-like"/>
    <property type="match status" value="1"/>
</dbReference>
<dbReference type="Pfam" id="PF06155">
    <property type="entry name" value="GBBH-like_N"/>
    <property type="match status" value="1"/>
</dbReference>
<feature type="domain" description="Gamma-butyrobetaine hydroxylase-like N-terminal" evidence="18">
    <location>
        <begin position="89"/>
        <end position="153"/>
    </location>
</feature>
<evidence type="ECO:0000256" key="5">
    <source>
        <dbReference type="ARBA" id="ARBA00012267"/>
    </source>
</evidence>
<dbReference type="FunFam" id="3.60.130.10:FF:000001">
    <property type="entry name" value="Trimethyllysine dioxygenase, mitochondrial"/>
    <property type="match status" value="1"/>
</dbReference>
<evidence type="ECO:0000313" key="19">
    <source>
        <dbReference type="EMBL" id="KAF0301679.1"/>
    </source>
</evidence>
<evidence type="ECO:0000256" key="2">
    <source>
        <dbReference type="ARBA" id="ARBA00001961"/>
    </source>
</evidence>
<evidence type="ECO:0000256" key="12">
    <source>
        <dbReference type="ARBA" id="ARBA00030363"/>
    </source>
</evidence>
<dbReference type="OrthoDB" id="408743at2759"/>
<evidence type="ECO:0000259" key="17">
    <source>
        <dbReference type="Pfam" id="PF02668"/>
    </source>
</evidence>
<dbReference type="EMBL" id="VIIS01001134">
    <property type="protein sequence ID" value="KAF0301679.1"/>
    <property type="molecule type" value="Genomic_DNA"/>
</dbReference>
<evidence type="ECO:0000256" key="6">
    <source>
        <dbReference type="ARBA" id="ARBA00016835"/>
    </source>
</evidence>
<keyword evidence="7" id="KW-0479">Metal-binding</keyword>
<evidence type="ECO:0000256" key="4">
    <source>
        <dbReference type="ARBA" id="ARBA00008654"/>
    </source>
</evidence>
<evidence type="ECO:0000256" key="9">
    <source>
        <dbReference type="ARBA" id="ARBA00022964"/>
    </source>
</evidence>
<dbReference type="GO" id="GO:0050353">
    <property type="term" value="F:trimethyllysine dioxygenase activity"/>
    <property type="evidence" value="ECO:0007669"/>
    <property type="project" value="UniProtKB-EC"/>
</dbReference>
<dbReference type="GO" id="GO:0005739">
    <property type="term" value="C:mitochondrion"/>
    <property type="evidence" value="ECO:0007669"/>
    <property type="project" value="TreeGrafter"/>
</dbReference>
<dbReference type="FunFam" id="3.30.2020.30:FF:000002">
    <property type="entry name" value="Putative gamma-butyrobetaine dioxygenase"/>
    <property type="match status" value="1"/>
</dbReference>
<keyword evidence="10" id="KW-0560">Oxidoreductase</keyword>
<comment type="pathway">
    <text evidence="3">Amine and polyamine biosynthesis; carnitine biosynthesis.</text>
</comment>
<evidence type="ECO:0000256" key="16">
    <source>
        <dbReference type="ARBA" id="ARBA00049334"/>
    </source>
</evidence>
<comment type="cofactor">
    <cofactor evidence="1">
        <name>Fe(2+)</name>
        <dbReference type="ChEBI" id="CHEBI:29033"/>
    </cofactor>
</comment>
<proteinExistence type="inferred from homology"/>
<dbReference type="InterPro" id="IPR042098">
    <property type="entry name" value="TauD-like_sf"/>
</dbReference>
<dbReference type="Proteomes" id="UP000440578">
    <property type="component" value="Unassembled WGS sequence"/>
</dbReference>
<evidence type="ECO:0000256" key="15">
    <source>
        <dbReference type="ARBA" id="ARBA00046008"/>
    </source>
</evidence>
<comment type="caution">
    <text evidence="19">The sequence shown here is derived from an EMBL/GenBank/DDBJ whole genome shotgun (WGS) entry which is preliminary data.</text>
</comment>
<dbReference type="InterPro" id="IPR038492">
    <property type="entry name" value="GBBH-like_N_sf"/>
</dbReference>
<dbReference type="InterPro" id="IPR050411">
    <property type="entry name" value="AlphaKG_dependent_hydroxylases"/>
</dbReference>
<dbReference type="InterPro" id="IPR012776">
    <property type="entry name" value="Trimethyllysine_dOase"/>
</dbReference>
<evidence type="ECO:0000256" key="10">
    <source>
        <dbReference type="ARBA" id="ARBA00023002"/>
    </source>
</evidence>
<dbReference type="PANTHER" id="PTHR10696:SF51">
    <property type="entry name" value="TRIMETHYLLYSINE DIOXYGENASE, MITOCHONDRIAL"/>
    <property type="match status" value="1"/>
</dbReference>
<comment type="function">
    <text evidence="15">Converts trimethyllysine (TML) into hydroxytrimethyllysine (HTML).</text>
</comment>
<dbReference type="InterPro" id="IPR010376">
    <property type="entry name" value="GBBH-like_N"/>
</dbReference>
<comment type="cofactor">
    <cofactor evidence="2">
        <name>L-ascorbate</name>
        <dbReference type="ChEBI" id="CHEBI:38290"/>
    </cofactor>
</comment>
<comment type="catalytic activity">
    <reaction evidence="16">
        <text>N(6),N(6),N(6)-trimethyl-L-lysine + 2-oxoglutarate + O2 = (3S)-3-hydroxy-N(6),N(6),N(6)-trimethyl-L-lysine + succinate + CO2</text>
        <dbReference type="Rhea" id="RHEA:14181"/>
        <dbReference type="ChEBI" id="CHEBI:15379"/>
        <dbReference type="ChEBI" id="CHEBI:16526"/>
        <dbReference type="ChEBI" id="CHEBI:16810"/>
        <dbReference type="ChEBI" id="CHEBI:30031"/>
        <dbReference type="ChEBI" id="CHEBI:58100"/>
        <dbReference type="ChEBI" id="CHEBI:141499"/>
        <dbReference type="EC" id="1.14.11.8"/>
    </reaction>
</comment>
<keyword evidence="11" id="KW-0408">Iron</keyword>
<dbReference type="Gene3D" id="3.60.130.10">
    <property type="entry name" value="Clavaminate synthase-like"/>
    <property type="match status" value="1"/>
</dbReference>
<gene>
    <name evidence="19" type="primary">Tmlhe</name>
    <name evidence="19" type="ORF">FJT64_026053</name>
</gene>
<organism evidence="19 20">
    <name type="scientific">Amphibalanus amphitrite</name>
    <name type="common">Striped barnacle</name>
    <name type="synonym">Balanus amphitrite</name>
    <dbReference type="NCBI Taxonomy" id="1232801"/>
    <lineage>
        <taxon>Eukaryota</taxon>
        <taxon>Metazoa</taxon>
        <taxon>Ecdysozoa</taxon>
        <taxon>Arthropoda</taxon>
        <taxon>Crustacea</taxon>
        <taxon>Multicrustacea</taxon>
        <taxon>Cirripedia</taxon>
        <taxon>Thoracica</taxon>
        <taxon>Thoracicalcarea</taxon>
        <taxon>Balanomorpha</taxon>
        <taxon>Balanoidea</taxon>
        <taxon>Balanidae</taxon>
        <taxon>Amphibalaninae</taxon>
        <taxon>Amphibalanus</taxon>
    </lineage>
</organism>
<evidence type="ECO:0000256" key="1">
    <source>
        <dbReference type="ARBA" id="ARBA00001954"/>
    </source>
</evidence>
<protein>
    <recommendedName>
        <fullName evidence="6">Trimethyllysine dioxygenase, mitochondrial</fullName>
        <ecNumber evidence="5">1.14.11.8</ecNumber>
    </recommendedName>
    <alternativeName>
        <fullName evidence="13">Epsilon-trimethyllysine 2-oxoglutarate dioxygenase</fullName>
    </alternativeName>
    <alternativeName>
        <fullName evidence="12">TML hydroxylase</fullName>
    </alternativeName>
    <alternativeName>
        <fullName evidence="14">TML-alpha-ketoglutarate dioxygenase</fullName>
    </alternativeName>
</protein>
<dbReference type="AlphaFoldDB" id="A0A6A4W955"/>
<evidence type="ECO:0000256" key="13">
    <source>
        <dbReference type="ARBA" id="ARBA00031778"/>
    </source>
</evidence>
<sequence>MLVVRVVPVGRARLVGAAVRRRLVPALTGSAPTASILTTPARCNSQLAADAHRRRHKNVITGPDAVALRLHRGHLVVQHPRWPVDDAFFSLAWLRDHCRCRHCYDNSTFQRKTDVRQLSSVGNPLHFNVNSTGTVLEIIWHDGHQSEYSMRWLWENSYVGARHREQRQSRLWQRCLWDGRRTSAEDLTSVVYDSFMTTEEGVRRLMKGFLTHGAAVVTGVAPTPAATQAVVERVGVVQHTMFGGVWEFTADGRHADTAYGRDELLPHTDGTYYSEPPGVQVFHCLAHHGHGGETTLVDGFAALNSLHQADPAAYELLSRVPCAGEYRDPSRRLHMVGDGPVIAHRAGAEPTPDSLLRLRFNPYDRAAARRGEPAEVEAFYGAYGRLTELLWDARRRLRLKLRPGTVILIDNWRVLHGRASFTGRRHMCGAYMARSDVLSRARSVGLLI</sequence>
<dbReference type="UniPathway" id="UPA00118"/>
<evidence type="ECO:0000256" key="11">
    <source>
        <dbReference type="ARBA" id="ARBA00023004"/>
    </source>
</evidence>
<dbReference type="NCBIfam" id="TIGR02410">
    <property type="entry name" value="carnitine_TMLD"/>
    <property type="match status" value="1"/>
</dbReference>
<accession>A0A6A4W955</accession>
<dbReference type="GO" id="GO:0045329">
    <property type="term" value="P:carnitine biosynthetic process"/>
    <property type="evidence" value="ECO:0007669"/>
    <property type="project" value="UniProtKB-UniPathway"/>
</dbReference>
<evidence type="ECO:0000256" key="14">
    <source>
        <dbReference type="ARBA" id="ARBA00032283"/>
    </source>
</evidence>
<dbReference type="Gene3D" id="3.30.2020.30">
    <property type="match status" value="1"/>
</dbReference>
<evidence type="ECO:0000256" key="3">
    <source>
        <dbReference type="ARBA" id="ARBA00005022"/>
    </source>
</evidence>
<reference evidence="19 20" key="1">
    <citation type="submission" date="2019-07" db="EMBL/GenBank/DDBJ databases">
        <title>Draft genome assembly of a fouling barnacle, Amphibalanus amphitrite (Darwin, 1854): The first reference genome for Thecostraca.</title>
        <authorList>
            <person name="Kim W."/>
        </authorList>
    </citation>
    <scope>NUCLEOTIDE SEQUENCE [LARGE SCALE GENOMIC DNA]</scope>
    <source>
        <strain evidence="19">SNU_AA5</strain>
        <tissue evidence="19">Soma without cirri and trophi</tissue>
    </source>
</reference>